<reference evidence="2 3" key="1">
    <citation type="submission" date="2019-01" db="EMBL/GenBank/DDBJ databases">
        <title>Draft genome sequence of Dictyobacter sp. Uno17.</title>
        <authorList>
            <person name="Wang C.M."/>
            <person name="Zheng Y."/>
            <person name="Sakai Y."/>
            <person name="Abe K."/>
            <person name="Yokota A."/>
            <person name="Yabe S."/>
        </authorList>
    </citation>
    <scope>NUCLEOTIDE SEQUENCE [LARGE SCALE GENOMIC DNA]</scope>
    <source>
        <strain evidence="2 3">Uno17</strain>
    </source>
</reference>
<evidence type="ECO:0000313" key="3">
    <source>
        <dbReference type="Proteomes" id="UP000322530"/>
    </source>
</evidence>
<name>A0A5A5T6V2_9CHLR</name>
<proteinExistence type="predicted"/>
<keyword evidence="1" id="KW-1133">Transmembrane helix</keyword>
<protein>
    <submittedName>
        <fullName evidence="2">Uncharacterized protein</fullName>
    </submittedName>
</protein>
<comment type="caution">
    <text evidence="2">The sequence shown here is derived from an EMBL/GenBank/DDBJ whole genome shotgun (WGS) entry which is preliminary data.</text>
</comment>
<keyword evidence="3" id="KW-1185">Reference proteome</keyword>
<feature type="transmembrane region" description="Helical" evidence="1">
    <location>
        <begin position="29"/>
        <end position="47"/>
    </location>
</feature>
<gene>
    <name evidence="2" type="ORF">KDI_06960</name>
</gene>
<dbReference type="RefSeq" id="WP_149400167.1">
    <property type="nucleotide sequence ID" value="NZ_BIXY01000006.1"/>
</dbReference>
<dbReference type="EMBL" id="BIXY01000006">
    <property type="protein sequence ID" value="GCF07132.1"/>
    <property type="molecule type" value="Genomic_DNA"/>
</dbReference>
<dbReference type="Proteomes" id="UP000322530">
    <property type="component" value="Unassembled WGS sequence"/>
</dbReference>
<dbReference type="OrthoDB" id="9788453at2"/>
<organism evidence="2 3">
    <name type="scientific">Dictyobacter arantiisoli</name>
    <dbReference type="NCBI Taxonomy" id="2014874"/>
    <lineage>
        <taxon>Bacteria</taxon>
        <taxon>Bacillati</taxon>
        <taxon>Chloroflexota</taxon>
        <taxon>Ktedonobacteria</taxon>
        <taxon>Ktedonobacterales</taxon>
        <taxon>Dictyobacteraceae</taxon>
        <taxon>Dictyobacter</taxon>
    </lineage>
</organism>
<keyword evidence="1" id="KW-0472">Membrane</keyword>
<sequence length="107" mass="11899">MCWTESIVGGPRVIRVKKEALSFSDTNPVSALIVLFIWGALGSLAFITQQRRLRGLAPEHANVILAPITQHSIWVLPEGQLSVALRCNLLQSMRSGGSAQHLWRWHC</sequence>
<dbReference type="AlphaFoldDB" id="A0A5A5T6V2"/>
<accession>A0A5A5T6V2</accession>
<keyword evidence="1" id="KW-0812">Transmembrane</keyword>
<evidence type="ECO:0000256" key="1">
    <source>
        <dbReference type="SAM" id="Phobius"/>
    </source>
</evidence>
<evidence type="ECO:0000313" key="2">
    <source>
        <dbReference type="EMBL" id="GCF07132.1"/>
    </source>
</evidence>